<dbReference type="GO" id="GO:0000166">
    <property type="term" value="F:nucleotide binding"/>
    <property type="evidence" value="ECO:0007669"/>
    <property type="project" value="UniProtKB-KW"/>
</dbReference>
<feature type="binding site" evidence="10">
    <location>
        <begin position="207"/>
        <end position="208"/>
    </location>
    <ligand>
        <name>substrate</name>
    </ligand>
</feature>
<evidence type="ECO:0000313" key="12">
    <source>
        <dbReference type="EMBL" id="RZO23891.1"/>
    </source>
</evidence>
<dbReference type="GO" id="GO:0046872">
    <property type="term" value="F:metal ion binding"/>
    <property type="evidence" value="ECO:0007669"/>
    <property type="project" value="UniProtKB-KW"/>
</dbReference>
<evidence type="ECO:0000313" key="13">
    <source>
        <dbReference type="Proteomes" id="UP000316449"/>
    </source>
</evidence>
<accession>A0A520MRP7</accession>
<dbReference type="PANTHER" id="PTHR11067">
    <property type="entry name" value="INOSINE TRIPHOSPHATE PYROPHOSPHATASE/HAM1 PROTEIN"/>
    <property type="match status" value="1"/>
</dbReference>
<feature type="active site" description="Proton acceptor" evidence="10">
    <location>
        <position position="94"/>
    </location>
</feature>
<evidence type="ECO:0000256" key="1">
    <source>
        <dbReference type="ARBA" id="ARBA00008023"/>
    </source>
</evidence>
<dbReference type="PANTHER" id="PTHR11067:SF9">
    <property type="entry name" value="INOSINE TRIPHOSPHATE PYROPHOSPHATASE"/>
    <property type="match status" value="1"/>
</dbReference>
<feature type="binding site" evidence="10">
    <location>
        <position position="202"/>
    </location>
    <ligand>
        <name>substrate</name>
    </ligand>
</feature>
<name>A0A520MRP7_9GAMM</name>
<evidence type="ECO:0000256" key="9">
    <source>
        <dbReference type="ARBA" id="ARBA00052017"/>
    </source>
</evidence>
<dbReference type="Pfam" id="PF01725">
    <property type="entry name" value="Ham1p_like"/>
    <property type="match status" value="1"/>
</dbReference>
<comment type="catalytic activity">
    <reaction evidence="8 10">
        <text>dITP + H2O = dIMP + diphosphate + H(+)</text>
        <dbReference type="Rhea" id="RHEA:28342"/>
        <dbReference type="ChEBI" id="CHEBI:15377"/>
        <dbReference type="ChEBI" id="CHEBI:15378"/>
        <dbReference type="ChEBI" id="CHEBI:33019"/>
        <dbReference type="ChEBI" id="CHEBI:61194"/>
        <dbReference type="ChEBI" id="CHEBI:61382"/>
        <dbReference type="EC" id="3.6.1.66"/>
    </reaction>
</comment>
<proteinExistence type="inferred from homology"/>
<evidence type="ECO:0000256" key="6">
    <source>
        <dbReference type="ARBA" id="ARBA00022842"/>
    </source>
</evidence>
<feature type="binding site" evidence="10">
    <location>
        <position position="65"/>
    </location>
    <ligand>
        <name>Mg(2+)</name>
        <dbReference type="ChEBI" id="CHEBI:18420"/>
    </ligand>
</feature>
<dbReference type="InterPro" id="IPR002637">
    <property type="entry name" value="RdgB/HAM1"/>
</dbReference>
<dbReference type="HAMAP" id="MF_01405">
    <property type="entry name" value="Non_canon_purine_NTPase"/>
    <property type="match status" value="1"/>
</dbReference>
<comment type="function">
    <text evidence="10">Pyrophosphatase that catalyzes the hydrolysis of nucleoside triphosphates to their monophosphate derivatives, with a high preference for the non-canonical purine nucleotides XTP (xanthosine triphosphate), dITP (deoxyinosine triphosphate) and ITP. Seems to function as a house-cleaning enzyme that removes non-canonical purine nucleotides from the nucleotide pool, thus preventing their incorporation into DNA/RNA and avoiding chromosomal lesions.</text>
</comment>
<dbReference type="NCBIfam" id="TIGR00042">
    <property type="entry name" value="RdgB/HAM1 family non-canonical purine NTP pyrophosphatase"/>
    <property type="match status" value="1"/>
</dbReference>
<evidence type="ECO:0000256" key="5">
    <source>
        <dbReference type="ARBA" id="ARBA00022801"/>
    </source>
</evidence>
<evidence type="ECO:0000256" key="10">
    <source>
        <dbReference type="HAMAP-Rule" id="MF_01405"/>
    </source>
</evidence>
<keyword evidence="3 10" id="KW-0479">Metal-binding</keyword>
<dbReference type="AlphaFoldDB" id="A0A520MRP7"/>
<dbReference type="SUPFAM" id="SSF52972">
    <property type="entry name" value="ITPase-like"/>
    <property type="match status" value="1"/>
</dbReference>
<comment type="caution">
    <text evidence="12">The sequence shown here is derived from an EMBL/GenBank/DDBJ whole genome shotgun (WGS) entry which is preliminary data.</text>
</comment>
<comment type="subunit">
    <text evidence="2 10">Homodimer.</text>
</comment>
<dbReference type="FunFam" id="3.90.950.10:FF:000001">
    <property type="entry name" value="dITP/XTP pyrophosphatase"/>
    <property type="match status" value="1"/>
</dbReference>
<keyword evidence="5 10" id="KW-0378">Hydrolase</keyword>
<evidence type="ECO:0000256" key="2">
    <source>
        <dbReference type="ARBA" id="ARBA00011738"/>
    </source>
</evidence>
<feature type="binding site" evidence="10">
    <location>
        <begin position="179"/>
        <end position="182"/>
    </location>
    <ligand>
        <name>substrate</name>
    </ligand>
</feature>
<feature type="binding site" evidence="10">
    <location>
        <position position="94"/>
    </location>
    <ligand>
        <name>Mg(2+)</name>
        <dbReference type="ChEBI" id="CHEBI:18420"/>
    </ligand>
</feature>
<dbReference type="GO" id="GO:0036222">
    <property type="term" value="F:XTP diphosphatase activity"/>
    <property type="evidence" value="ECO:0007669"/>
    <property type="project" value="UniProtKB-UniRule"/>
</dbReference>
<evidence type="ECO:0000256" key="7">
    <source>
        <dbReference type="ARBA" id="ARBA00023080"/>
    </source>
</evidence>
<dbReference type="Proteomes" id="UP000316449">
    <property type="component" value="Unassembled WGS sequence"/>
</dbReference>
<protein>
    <recommendedName>
        <fullName evidence="10">dITP/XTP pyrophosphatase</fullName>
        <ecNumber evidence="10">3.6.1.66</ecNumber>
    </recommendedName>
    <alternativeName>
        <fullName evidence="10">Non-canonical purine NTP pyrophosphatase</fullName>
    </alternativeName>
    <alternativeName>
        <fullName evidence="10">Non-standard purine NTP pyrophosphatase</fullName>
    </alternativeName>
    <alternativeName>
        <fullName evidence="10">Nucleoside-triphosphate diphosphatase</fullName>
    </alternativeName>
    <alternativeName>
        <fullName evidence="10">Nucleoside-triphosphate pyrophosphatase</fullName>
        <shortName evidence="10">NTPase</shortName>
    </alternativeName>
</protein>
<keyword evidence="4 10" id="KW-0547">Nucleotide-binding</keyword>
<dbReference type="GO" id="GO:0009117">
    <property type="term" value="P:nucleotide metabolic process"/>
    <property type="evidence" value="ECO:0007669"/>
    <property type="project" value="UniProtKB-KW"/>
</dbReference>
<evidence type="ECO:0000256" key="3">
    <source>
        <dbReference type="ARBA" id="ARBA00022723"/>
    </source>
</evidence>
<dbReference type="EMBL" id="SHBK01000023">
    <property type="protein sequence ID" value="RZO23891.1"/>
    <property type="molecule type" value="Genomic_DNA"/>
</dbReference>
<dbReference type="InterPro" id="IPR029001">
    <property type="entry name" value="ITPase-like_fam"/>
</dbReference>
<dbReference type="GO" id="GO:0017111">
    <property type="term" value="F:ribonucleoside triphosphate phosphatase activity"/>
    <property type="evidence" value="ECO:0007669"/>
    <property type="project" value="InterPro"/>
</dbReference>
<reference evidence="12 13" key="1">
    <citation type="submission" date="2019-02" db="EMBL/GenBank/DDBJ databases">
        <title>Prokaryotic population dynamics and viral predation in marine succession experiment using metagenomics: the confinement effect.</title>
        <authorList>
            <person name="Haro-Moreno J.M."/>
            <person name="Rodriguez-Valera F."/>
            <person name="Lopez-Perez M."/>
        </authorList>
    </citation>
    <scope>NUCLEOTIDE SEQUENCE [LARGE SCALE GENOMIC DNA]</scope>
    <source>
        <strain evidence="12">MED-G165</strain>
    </source>
</reference>
<dbReference type="GO" id="GO:0035870">
    <property type="term" value="F:dITP diphosphatase activity"/>
    <property type="evidence" value="ECO:0007669"/>
    <property type="project" value="UniProtKB-UniRule"/>
</dbReference>
<keyword evidence="6 10" id="KW-0460">Magnesium</keyword>
<dbReference type="Gene3D" id="3.90.950.10">
    <property type="match status" value="1"/>
</dbReference>
<comment type="catalytic activity">
    <reaction evidence="10">
        <text>ITP + H2O = IMP + diphosphate + H(+)</text>
        <dbReference type="Rhea" id="RHEA:29399"/>
        <dbReference type="ChEBI" id="CHEBI:15377"/>
        <dbReference type="ChEBI" id="CHEBI:15378"/>
        <dbReference type="ChEBI" id="CHEBI:33019"/>
        <dbReference type="ChEBI" id="CHEBI:58053"/>
        <dbReference type="ChEBI" id="CHEBI:61402"/>
        <dbReference type="EC" id="3.6.1.66"/>
    </reaction>
</comment>
<gene>
    <name evidence="12" type="primary">rdgB</name>
    <name evidence="12" type="ORF">EVA98_02215</name>
</gene>
<sequence length="225" mass="24746">MVEVVLRGWLILSLTYLLLRHFISLADKPTIVVATNNRGKLKEFALLLPNFKIISQSSLNISPEEELGETFFENSLQKARVANNASGMVSLGDDSGLIVPALNNLPGLRSARYAHENATDEENRQHLRKELEGQDLNQAKAYFVCVLVLVQASADPFPLIATGLLEGSVKTTMQGANGFGYDPMFYPKDSNTSLGEMNAEQKALLSHRGKAIQVLKRKIQGFASE</sequence>
<evidence type="ECO:0000256" key="4">
    <source>
        <dbReference type="ARBA" id="ARBA00022741"/>
    </source>
</evidence>
<dbReference type="CDD" id="cd00515">
    <property type="entry name" value="HAM1"/>
    <property type="match status" value="1"/>
</dbReference>
<evidence type="ECO:0000256" key="8">
    <source>
        <dbReference type="ARBA" id="ARBA00051875"/>
    </source>
</evidence>
<dbReference type="GO" id="GO:0005829">
    <property type="term" value="C:cytosol"/>
    <property type="evidence" value="ECO:0007669"/>
    <property type="project" value="TreeGrafter"/>
</dbReference>
<feature type="binding site" evidence="10">
    <location>
        <position position="95"/>
    </location>
    <ligand>
        <name>substrate</name>
    </ligand>
</feature>
<dbReference type="EC" id="3.6.1.66" evidence="10"/>
<dbReference type="InterPro" id="IPR020922">
    <property type="entry name" value="dITP/XTP_pyrophosphatase"/>
</dbReference>
<dbReference type="GO" id="GO:0009146">
    <property type="term" value="P:purine nucleoside triphosphate catabolic process"/>
    <property type="evidence" value="ECO:0007669"/>
    <property type="project" value="UniProtKB-UniRule"/>
</dbReference>
<comment type="similarity">
    <text evidence="1 10 11">Belongs to the HAM1 NTPase family.</text>
</comment>
<comment type="catalytic activity">
    <reaction evidence="9 10">
        <text>XTP + H2O = XMP + diphosphate + H(+)</text>
        <dbReference type="Rhea" id="RHEA:28610"/>
        <dbReference type="ChEBI" id="CHEBI:15377"/>
        <dbReference type="ChEBI" id="CHEBI:15378"/>
        <dbReference type="ChEBI" id="CHEBI:33019"/>
        <dbReference type="ChEBI" id="CHEBI:57464"/>
        <dbReference type="ChEBI" id="CHEBI:61314"/>
        <dbReference type="EC" id="3.6.1.66"/>
    </reaction>
</comment>
<dbReference type="GO" id="GO:0036220">
    <property type="term" value="F:ITP diphosphatase activity"/>
    <property type="evidence" value="ECO:0007669"/>
    <property type="project" value="UniProtKB-UniRule"/>
</dbReference>
<evidence type="ECO:0000256" key="11">
    <source>
        <dbReference type="RuleBase" id="RU003781"/>
    </source>
</evidence>
<keyword evidence="7 10" id="KW-0546">Nucleotide metabolism</keyword>
<comment type="cofactor">
    <cofactor evidence="10">
        <name>Mg(2+)</name>
        <dbReference type="ChEBI" id="CHEBI:18420"/>
    </cofactor>
    <text evidence="10">Binds 1 Mg(2+) ion per subunit.</text>
</comment>
<organism evidence="12 13">
    <name type="scientific">SAR86 cluster bacterium</name>
    <dbReference type="NCBI Taxonomy" id="2030880"/>
    <lineage>
        <taxon>Bacteria</taxon>
        <taxon>Pseudomonadati</taxon>
        <taxon>Pseudomonadota</taxon>
        <taxon>Gammaproteobacteria</taxon>
        <taxon>SAR86 cluster</taxon>
    </lineage>
</organism>
<feature type="binding site" evidence="10">
    <location>
        <begin position="35"/>
        <end position="40"/>
    </location>
    <ligand>
        <name>substrate</name>
    </ligand>
</feature>